<protein>
    <submittedName>
        <fullName evidence="2">Transcriptional regulator</fullName>
    </submittedName>
</protein>
<dbReference type="OrthoDB" id="4790304at2"/>
<dbReference type="CDD" id="cd00093">
    <property type="entry name" value="HTH_XRE"/>
    <property type="match status" value="1"/>
</dbReference>
<dbReference type="Gene3D" id="3.30.450.180">
    <property type="match status" value="1"/>
</dbReference>
<dbReference type="AlphaFoldDB" id="A0A4D4J8K8"/>
<dbReference type="InterPro" id="IPR041413">
    <property type="entry name" value="MLTR_LBD"/>
</dbReference>
<keyword evidence="3" id="KW-1185">Reference proteome</keyword>
<dbReference type="PANTHER" id="PTHR35010">
    <property type="entry name" value="BLL4672 PROTEIN-RELATED"/>
    <property type="match status" value="1"/>
</dbReference>
<dbReference type="Proteomes" id="UP000298860">
    <property type="component" value="Unassembled WGS sequence"/>
</dbReference>
<evidence type="ECO:0000313" key="2">
    <source>
        <dbReference type="EMBL" id="GDY33145.1"/>
    </source>
</evidence>
<comment type="caution">
    <text evidence="2">The sequence shown here is derived from an EMBL/GenBank/DDBJ whole genome shotgun (WGS) entry which is preliminary data.</text>
</comment>
<gene>
    <name evidence="2" type="primary">mmyB</name>
    <name evidence="2" type="ORF">GTS_47780</name>
</gene>
<dbReference type="GO" id="GO:0003677">
    <property type="term" value="F:DNA binding"/>
    <property type="evidence" value="ECO:0007669"/>
    <property type="project" value="InterPro"/>
</dbReference>
<feature type="domain" description="HTH cro/C1-type" evidence="1">
    <location>
        <begin position="42"/>
        <end position="114"/>
    </location>
</feature>
<dbReference type="Pfam" id="PF17765">
    <property type="entry name" value="MLTR_LBD"/>
    <property type="match status" value="1"/>
</dbReference>
<evidence type="ECO:0000313" key="3">
    <source>
        <dbReference type="Proteomes" id="UP000298860"/>
    </source>
</evidence>
<dbReference type="InterPro" id="IPR001387">
    <property type="entry name" value="Cro/C1-type_HTH"/>
</dbReference>
<dbReference type="EMBL" id="BJFL01000035">
    <property type="protein sequence ID" value="GDY33145.1"/>
    <property type="molecule type" value="Genomic_DNA"/>
</dbReference>
<dbReference type="SMART" id="SM00530">
    <property type="entry name" value="HTH_XRE"/>
    <property type="match status" value="1"/>
</dbReference>
<name>A0A4D4J8K8_9PSEU</name>
<dbReference type="Pfam" id="PF13560">
    <property type="entry name" value="HTH_31"/>
    <property type="match status" value="1"/>
</dbReference>
<reference evidence="3" key="1">
    <citation type="submission" date="2019-04" db="EMBL/GenBank/DDBJ databases">
        <title>Draft genome sequence of Pseudonocardiaceae bacterium SL3-2-4.</title>
        <authorList>
            <person name="Ningsih F."/>
            <person name="Yokota A."/>
            <person name="Sakai Y."/>
            <person name="Nanatani K."/>
            <person name="Yabe S."/>
            <person name="Oetari A."/>
            <person name="Sjamsuridzal W."/>
        </authorList>
    </citation>
    <scope>NUCLEOTIDE SEQUENCE [LARGE SCALE GENOMIC DNA]</scope>
    <source>
        <strain evidence="3">SL3-2-4</strain>
    </source>
</reference>
<organism evidence="2 3">
    <name type="scientific">Gandjariella thermophila</name>
    <dbReference type="NCBI Taxonomy" id="1931992"/>
    <lineage>
        <taxon>Bacteria</taxon>
        <taxon>Bacillati</taxon>
        <taxon>Actinomycetota</taxon>
        <taxon>Actinomycetes</taxon>
        <taxon>Pseudonocardiales</taxon>
        <taxon>Pseudonocardiaceae</taxon>
        <taxon>Gandjariella</taxon>
    </lineage>
</organism>
<accession>A0A4D4J8K8</accession>
<dbReference type="InterPro" id="IPR010982">
    <property type="entry name" value="Lambda_DNA-bd_dom_sf"/>
</dbReference>
<sequence>MQHNLGEPPVRWGDGAYAGGVTTSHGTSAAQRIRLRDELRHFLQTRRARLTPEEVGLPSGGRRRTPGLRREEVAVLAGVGASWYTWLEQGRDIKVSDSVLDAVSRALRLDEHERAYLYRLAGVSPPQPSAVAEAEVTPELERLVDGWLPNPAYVIGKHWNVLVMNQAARAAFGFTSADRNCLVSFFTNEKYRARFRYWEETAPTLVAEFRRDAARYPDDPEFHLLADELRSRSTEFAALWARHDVRSEARGTKAIEHPTVGCLVFEHATLHLPDSPHTRLILHTPLAGTDTRAKLERLVEREARRNAISLVEAG</sequence>
<proteinExistence type="predicted"/>
<evidence type="ECO:0000259" key="1">
    <source>
        <dbReference type="SMART" id="SM00530"/>
    </source>
</evidence>
<dbReference type="PANTHER" id="PTHR35010:SF3">
    <property type="entry name" value="BLL4873 PROTEIN"/>
    <property type="match status" value="1"/>
</dbReference>
<dbReference type="Gene3D" id="1.10.260.40">
    <property type="entry name" value="lambda repressor-like DNA-binding domains"/>
    <property type="match status" value="1"/>
</dbReference>